<feature type="compositionally biased region" description="Polar residues" evidence="3">
    <location>
        <begin position="956"/>
        <end position="968"/>
    </location>
</feature>
<feature type="coiled-coil region" evidence="2">
    <location>
        <begin position="282"/>
        <end position="369"/>
    </location>
</feature>
<feature type="compositionally biased region" description="Polar residues" evidence="3">
    <location>
        <begin position="853"/>
        <end position="869"/>
    </location>
</feature>
<dbReference type="OrthoDB" id="515971at2759"/>
<reference evidence="5" key="1">
    <citation type="submission" date="2019-03" db="EMBL/GenBank/DDBJ databases">
        <title>Long read genome sequence of the mycoparasitic Pythium oligandrum ATCC 38472 isolated from sugarbeet rhizosphere.</title>
        <authorList>
            <person name="Gaulin E."/>
        </authorList>
    </citation>
    <scope>NUCLEOTIDE SEQUENCE</scope>
    <source>
        <strain evidence="5">ATCC 38472_TT</strain>
    </source>
</reference>
<organism evidence="5 6">
    <name type="scientific">Pythium oligandrum</name>
    <name type="common">Mycoparasitic fungus</name>
    <dbReference type="NCBI Taxonomy" id="41045"/>
    <lineage>
        <taxon>Eukaryota</taxon>
        <taxon>Sar</taxon>
        <taxon>Stramenopiles</taxon>
        <taxon>Oomycota</taxon>
        <taxon>Peronosporomycetes</taxon>
        <taxon>Pythiales</taxon>
        <taxon>Pythiaceae</taxon>
        <taxon>Pythium</taxon>
    </lineage>
</organism>
<protein>
    <recommendedName>
        <fullName evidence="4">C2H2-type domain-containing protein</fullName>
    </recommendedName>
</protein>
<feature type="compositionally biased region" description="Polar residues" evidence="3">
    <location>
        <begin position="1016"/>
        <end position="1033"/>
    </location>
</feature>
<dbReference type="EMBL" id="SPLM01000036">
    <property type="protein sequence ID" value="TMW66168.1"/>
    <property type="molecule type" value="Genomic_DNA"/>
</dbReference>
<feature type="compositionally biased region" description="Polar residues" evidence="3">
    <location>
        <begin position="1111"/>
        <end position="1125"/>
    </location>
</feature>
<name>A0A8K1CNJ5_PYTOL</name>
<feature type="region of interest" description="Disordered" evidence="3">
    <location>
        <begin position="726"/>
        <end position="787"/>
    </location>
</feature>
<evidence type="ECO:0000256" key="1">
    <source>
        <dbReference type="PROSITE-ProRule" id="PRU00042"/>
    </source>
</evidence>
<feature type="compositionally biased region" description="Basic and acidic residues" evidence="3">
    <location>
        <begin position="986"/>
        <end position="995"/>
    </location>
</feature>
<sequence length="1141" mass="126996">MRAKTTTRFAWRERTERLNWRLLRNLHLADVLRRGDPALLEPYALHLTFAKLPVPVLALSPSRLEEEPHDAEGESLFAARRRGGDDDRNAWFIVRVFQLSMEYLLFLRARDGTVMDTLRQEMVTCEKECELFAERARKWKDRARSNDRQVEKLHQVLQNVAKLLEIEGTTPSAVSTIETLLLDLVSHRGTSKDKRRTANQVSQDVVEDALVTEARVCGLCGKMFSSKDFLDKHFVRRHAGQKHEAALPRTRPADMASKTPQQPLVPKHIDSNRPDRGMQEMLGQVEKTLQEQQASLRALAQEEANKIQSLYEQLHVETQLTEELRKKREVMEAQLKEDRKELDEILHEKTALVEQVNDLKEQLQFLSIKRKMESNTSPPVMSMNQDASMQLEITRLEQTLTLMKNTLATSREELTSLQDLHAKALKEKQSLEAQLHEAANHVLRLENTLRSTQEHVPPMRKDVGMQTIPRETASITIQTDADMMPSSAPARSVELVDEGVQTMPEERPKAATSEVQTDPIVVDIGTRVVDEKLFETDKNPAAEAKIENSALLFEARQELSDAEFNTHAESILENVRRRADRAAMVTVPASDDGDKTFSSLPRRKFLRSRHLHDEESVKQRIESCMQRVEQAAQRFGVPPQSTLLSSKHMQIVQQALHAHLEILPTEVLETMIKVENTVHSLIETEWVPNERSRKEALQRLTANLQIKSQQNQGLVRQAMAAFAALSSPQSSETKKEVSSNAQGAQSDETSAGVTVPVASSASRADSEANEVTSVSEPAGSEGQPSRLDNSVIAESTDAVSLLQHPTEPRLLSIEEAVSIKNQRSDETGDEKEILRNTETKSMTVRAVRVASASPKSSRPKLTSTMSDTISPPLPDRDTKYHDADATSAVREDSARSALTVETEGSIVFPAITSLADSFNTHDVKHGGPTSLPSRYSSLTVDVPSPSSGHNGPGSALTPQFSVNSQHSDLTPARVVEEDDQDEEHEVEIQDSRNEVHEEEDDEIPSLSIEDPRQSHPRSASSGPSMSLVASSDLSYEASIPSLNSTSASESSFPRRSLTRQSVEDLPSLESDDVDLNDTSNSFVIDRAGIIPIAEEEKKQSSDEDDGEPNAPDSSVSHQPASNDTNDVVAFDDSDIEEVMLA</sequence>
<dbReference type="GO" id="GO:0008270">
    <property type="term" value="F:zinc ion binding"/>
    <property type="evidence" value="ECO:0007669"/>
    <property type="project" value="UniProtKB-KW"/>
</dbReference>
<evidence type="ECO:0000259" key="4">
    <source>
        <dbReference type="PROSITE" id="PS50157"/>
    </source>
</evidence>
<evidence type="ECO:0000256" key="2">
    <source>
        <dbReference type="SAM" id="Coils"/>
    </source>
</evidence>
<feature type="compositionally biased region" description="Polar residues" evidence="3">
    <location>
        <begin position="930"/>
        <end position="939"/>
    </location>
</feature>
<gene>
    <name evidence="5" type="ORF">Poli38472_003933</name>
</gene>
<keyword evidence="2" id="KW-0175">Coiled coil</keyword>
<proteinExistence type="predicted"/>
<feature type="compositionally biased region" description="Acidic residues" evidence="3">
    <location>
        <begin position="976"/>
        <end position="985"/>
    </location>
</feature>
<feature type="compositionally biased region" description="Polar residues" evidence="3">
    <location>
        <begin position="738"/>
        <end position="775"/>
    </location>
</feature>
<feature type="compositionally biased region" description="Low complexity" evidence="3">
    <location>
        <begin position="943"/>
        <end position="954"/>
    </location>
</feature>
<feature type="compositionally biased region" description="Polar residues" evidence="3">
    <location>
        <begin position="1040"/>
        <end position="1053"/>
    </location>
</feature>
<feature type="region of interest" description="Disordered" evidence="3">
    <location>
        <begin position="241"/>
        <end position="273"/>
    </location>
</feature>
<evidence type="ECO:0000313" key="6">
    <source>
        <dbReference type="Proteomes" id="UP000794436"/>
    </source>
</evidence>
<comment type="caution">
    <text evidence="5">The sequence shown here is derived from an EMBL/GenBank/DDBJ whole genome shotgun (WGS) entry which is preliminary data.</text>
</comment>
<dbReference type="Proteomes" id="UP000794436">
    <property type="component" value="Unassembled WGS sequence"/>
</dbReference>
<dbReference type="PROSITE" id="PS50157">
    <property type="entry name" value="ZINC_FINGER_C2H2_2"/>
    <property type="match status" value="1"/>
</dbReference>
<feature type="coiled-coil region" evidence="2">
    <location>
        <begin position="393"/>
        <end position="448"/>
    </location>
</feature>
<dbReference type="PROSITE" id="PS00028">
    <property type="entry name" value="ZINC_FINGER_C2H2_1"/>
    <property type="match status" value="1"/>
</dbReference>
<accession>A0A8K1CNJ5</accession>
<evidence type="ECO:0000256" key="3">
    <source>
        <dbReference type="SAM" id="MobiDB-lite"/>
    </source>
</evidence>
<feature type="region of interest" description="Disordered" evidence="3">
    <location>
        <begin position="849"/>
        <end position="880"/>
    </location>
</feature>
<feature type="region of interest" description="Disordered" evidence="3">
    <location>
        <begin position="925"/>
        <end position="1133"/>
    </location>
</feature>
<feature type="domain" description="C2H2-type" evidence="4">
    <location>
        <begin position="215"/>
        <end position="243"/>
    </location>
</feature>
<keyword evidence="1" id="KW-0479">Metal-binding</keyword>
<evidence type="ECO:0000313" key="5">
    <source>
        <dbReference type="EMBL" id="TMW66168.1"/>
    </source>
</evidence>
<dbReference type="AlphaFoldDB" id="A0A8K1CNJ5"/>
<keyword evidence="1" id="KW-0863">Zinc-finger</keyword>
<keyword evidence="6" id="KW-1185">Reference proteome</keyword>
<keyword evidence="1" id="KW-0862">Zinc</keyword>
<dbReference type="InterPro" id="IPR013087">
    <property type="entry name" value="Znf_C2H2_type"/>
</dbReference>